<gene>
    <name evidence="3" type="ORF">M422DRAFT_272814</name>
</gene>
<dbReference type="HOGENOM" id="CLU_065006_0_1_1"/>
<name>A0A0C9ULM5_SPHS4</name>
<evidence type="ECO:0000313" key="4">
    <source>
        <dbReference type="Proteomes" id="UP000054279"/>
    </source>
</evidence>
<protein>
    <submittedName>
        <fullName evidence="3">Unplaced genomic scaffold SPHSTscaffold_306, whole genome shotgun sequence</fullName>
    </submittedName>
</protein>
<keyword evidence="4" id="KW-1185">Reference proteome</keyword>
<feature type="compositionally biased region" description="Polar residues" evidence="1">
    <location>
        <begin position="220"/>
        <end position="229"/>
    </location>
</feature>
<sequence length="243" mass="26899">MSIRRAYAVSGGKRVIAIPLGVLLALHPATIIALAVTGINASKTSLTAVAALLSDAAVMIITGYFAFRESRRIHELLGNRATLTTIFVRQGVIRFIIIFIWNLEGSINEKLLNPFIAGVDSGLENAVSCILICRFMLELRKFNEHVQTVPSIHIATQPGIRRHLSRFNEEILDEFGNTGMPYEWETETEGYEDEEASPPENGLNTKLGITVEEFPWTVNGEANLSTTSTSHRRKARHGNNPKD</sequence>
<evidence type="ECO:0000256" key="2">
    <source>
        <dbReference type="SAM" id="Phobius"/>
    </source>
</evidence>
<feature type="compositionally biased region" description="Acidic residues" evidence="1">
    <location>
        <begin position="186"/>
        <end position="197"/>
    </location>
</feature>
<feature type="transmembrane region" description="Helical" evidence="2">
    <location>
        <begin position="45"/>
        <end position="66"/>
    </location>
</feature>
<proteinExistence type="predicted"/>
<evidence type="ECO:0000256" key="1">
    <source>
        <dbReference type="SAM" id="MobiDB-lite"/>
    </source>
</evidence>
<evidence type="ECO:0000313" key="3">
    <source>
        <dbReference type="EMBL" id="KIJ26180.1"/>
    </source>
</evidence>
<feature type="transmembrane region" description="Helical" evidence="2">
    <location>
        <begin position="86"/>
        <end position="103"/>
    </location>
</feature>
<accession>A0A0C9ULM5</accession>
<dbReference type="EMBL" id="KN837381">
    <property type="protein sequence ID" value="KIJ26180.1"/>
    <property type="molecule type" value="Genomic_DNA"/>
</dbReference>
<feature type="region of interest" description="Disordered" evidence="1">
    <location>
        <begin position="186"/>
        <end position="205"/>
    </location>
</feature>
<keyword evidence="2" id="KW-0812">Transmembrane</keyword>
<feature type="region of interest" description="Disordered" evidence="1">
    <location>
        <begin position="220"/>
        <end position="243"/>
    </location>
</feature>
<keyword evidence="2" id="KW-0472">Membrane</keyword>
<dbReference type="AlphaFoldDB" id="A0A0C9ULM5"/>
<keyword evidence="2" id="KW-1133">Transmembrane helix</keyword>
<dbReference type="Proteomes" id="UP000054279">
    <property type="component" value="Unassembled WGS sequence"/>
</dbReference>
<feature type="compositionally biased region" description="Basic residues" evidence="1">
    <location>
        <begin position="230"/>
        <end position="243"/>
    </location>
</feature>
<reference evidence="3 4" key="1">
    <citation type="submission" date="2014-06" db="EMBL/GenBank/DDBJ databases">
        <title>Evolutionary Origins and Diversification of the Mycorrhizal Mutualists.</title>
        <authorList>
            <consortium name="DOE Joint Genome Institute"/>
            <consortium name="Mycorrhizal Genomics Consortium"/>
            <person name="Kohler A."/>
            <person name="Kuo A."/>
            <person name="Nagy L.G."/>
            <person name="Floudas D."/>
            <person name="Copeland A."/>
            <person name="Barry K.W."/>
            <person name="Cichocki N."/>
            <person name="Veneault-Fourrey C."/>
            <person name="LaButti K."/>
            <person name="Lindquist E.A."/>
            <person name="Lipzen A."/>
            <person name="Lundell T."/>
            <person name="Morin E."/>
            <person name="Murat C."/>
            <person name="Riley R."/>
            <person name="Ohm R."/>
            <person name="Sun H."/>
            <person name="Tunlid A."/>
            <person name="Henrissat B."/>
            <person name="Grigoriev I.V."/>
            <person name="Hibbett D.S."/>
            <person name="Martin F."/>
        </authorList>
    </citation>
    <scope>NUCLEOTIDE SEQUENCE [LARGE SCALE GENOMIC DNA]</scope>
    <source>
        <strain evidence="3 4">SS14</strain>
    </source>
</reference>
<organism evidence="3 4">
    <name type="scientific">Sphaerobolus stellatus (strain SS14)</name>
    <dbReference type="NCBI Taxonomy" id="990650"/>
    <lineage>
        <taxon>Eukaryota</taxon>
        <taxon>Fungi</taxon>
        <taxon>Dikarya</taxon>
        <taxon>Basidiomycota</taxon>
        <taxon>Agaricomycotina</taxon>
        <taxon>Agaricomycetes</taxon>
        <taxon>Phallomycetidae</taxon>
        <taxon>Geastrales</taxon>
        <taxon>Sphaerobolaceae</taxon>
        <taxon>Sphaerobolus</taxon>
    </lineage>
</organism>